<dbReference type="SUPFAM" id="SSF47986">
    <property type="entry name" value="DEATH domain"/>
    <property type="match status" value="1"/>
</dbReference>
<accession>A0ABD1IUW1</accession>
<keyword evidence="10" id="KW-1185">Reference proteome</keyword>
<comment type="caution">
    <text evidence="9">The sequence shown here is derived from an EMBL/GenBank/DDBJ whole genome shotgun (WGS) entry which is preliminary data.</text>
</comment>
<evidence type="ECO:0000256" key="5">
    <source>
        <dbReference type="ARBA" id="ARBA00023198"/>
    </source>
</evidence>
<dbReference type="GO" id="GO:0006954">
    <property type="term" value="P:inflammatory response"/>
    <property type="evidence" value="ECO:0007669"/>
    <property type="project" value="UniProtKB-KW"/>
</dbReference>
<evidence type="ECO:0000259" key="7">
    <source>
        <dbReference type="PROSITE" id="PS50209"/>
    </source>
</evidence>
<dbReference type="InterPro" id="IPR025307">
    <property type="entry name" value="FIIND_dom"/>
</dbReference>
<feature type="domain" description="FIIND" evidence="8">
    <location>
        <begin position="37"/>
        <end position="311"/>
    </location>
</feature>
<dbReference type="Gene3D" id="1.10.533.10">
    <property type="entry name" value="Death Domain, Fas"/>
    <property type="match status" value="1"/>
</dbReference>
<keyword evidence="4" id="KW-0391">Immunity</keyword>
<evidence type="ECO:0000256" key="6">
    <source>
        <dbReference type="SAM" id="MobiDB-lite"/>
    </source>
</evidence>
<keyword evidence="3" id="KW-0399">Innate immunity</keyword>
<dbReference type="InterPro" id="IPR033516">
    <property type="entry name" value="CARD8/ASC/NALP1_CARD"/>
</dbReference>
<dbReference type="Proteomes" id="UP001591681">
    <property type="component" value="Unassembled WGS sequence"/>
</dbReference>
<gene>
    <name evidence="9" type="ORF">ACEWY4_026442</name>
</gene>
<evidence type="ECO:0000313" key="10">
    <source>
        <dbReference type="Proteomes" id="UP001591681"/>
    </source>
</evidence>
<dbReference type="PANTHER" id="PTHR46985">
    <property type="entry name" value="NACHT, LRR AND PYD DOMAINS-CONTAINING PROTEIN 1"/>
    <property type="match status" value="1"/>
</dbReference>
<dbReference type="EMBL" id="JBHFQA010000023">
    <property type="protein sequence ID" value="KAL2078757.1"/>
    <property type="molecule type" value="Genomic_DNA"/>
</dbReference>
<keyword evidence="5" id="KW-0395">Inflammatory response</keyword>
<dbReference type="PROSITE" id="PS50209">
    <property type="entry name" value="CARD"/>
    <property type="match status" value="1"/>
</dbReference>
<dbReference type="PROSITE" id="PS51830">
    <property type="entry name" value="FIIND"/>
    <property type="match status" value="1"/>
</dbReference>
<dbReference type="Pfam" id="PF13553">
    <property type="entry name" value="FIIND"/>
    <property type="match status" value="1"/>
</dbReference>
<name>A0ABD1IUW1_9TELE</name>
<dbReference type="InterPro" id="IPR001315">
    <property type="entry name" value="CARD"/>
</dbReference>
<reference evidence="9 10" key="1">
    <citation type="submission" date="2024-09" db="EMBL/GenBank/DDBJ databases">
        <title>A chromosome-level genome assembly of Gray's grenadier anchovy, Coilia grayii.</title>
        <authorList>
            <person name="Fu Z."/>
        </authorList>
    </citation>
    <scope>NUCLEOTIDE SEQUENCE [LARGE SCALE GENOMIC DNA]</scope>
    <source>
        <strain evidence="9">G4</strain>
        <tissue evidence="9">Muscle</tissue>
    </source>
</reference>
<dbReference type="InterPro" id="IPR051249">
    <property type="entry name" value="NLRP_Inflammasome"/>
</dbReference>
<feature type="compositionally biased region" description="Basic and acidic residues" evidence="6">
    <location>
        <begin position="14"/>
        <end position="27"/>
    </location>
</feature>
<proteinExistence type="predicted"/>
<dbReference type="AlphaFoldDB" id="A0ABD1IUW1"/>
<dbReference type="PANTHER" id="PTHR46985:SF2">
    <property type="entry name" value="APOPTOSIS-ASSOCIATED SPECK-LIKE PROTEIN CONTAINING A CARD"/>
    <property type="match status" value="1"/>
</dbReference>
<sequence length="444" mass="50076">MGNIQPALMENPLLEEREDHRSDDTQRGCESCAEVPDSSHWVLVEPEVSTEKSVSTYSLSSPAGSYECSVSGLRWSCAGPVTLQYRFMDWYIFAGELAHMQCSPAGPLMDIKLVSGELEEIHLPHFLCLGGSQSSLKDAVKVLHKQDSGVCLETCELGRSHARLVNPSFSIFGLVSSLFFPWIHAYVLVYRSYTAPLTFRLYLLPKDDHLKKLVKDQEKSEFGGIRLALPSPVKCLQLKGFYALQTNCDYSFSPEELDLRNDHTTPNFSVVHLKQASDFKITLLASVDKQEVWQAEVLGTECWPPHQGTTHTSIQSPISSFPYGVESAHSQTPVGQQVGCQEGQTHECSSRPLQDKVDEAEFLKRKMPDLIQRVTNVMQLADQMLSKDLIKTEQYREVKAEPTDQRKMRCVFDALRSCGPPEKKLFFKILQNLHPSLLRELGWH</sequence>
<dbReference type="CDD" id="cd08330">
    <property type="entry name" value="CARD_ASC_NALP1"/>
    <property type="match status" value="1"/>
</dbReference>
<comment type="subcellular location">
    <subcellularLocation>
        <location evidence="1">Cytoplasm</location>
        <location evidence="1">Cytosol</location>
    </subcellularLocation>
</comment>
<dbReference type="Pfam" id="PF23679">
    <property type="entry name" value="UPA-FIIND"/>
    <property type="match status" value="1"/>
</dbReference>
<evidence type="ECO:0000259" key="8">
    <source>
        <dbReference type="PROSITE" id="PS51830"/>
    </source>
</evidence>
<dbReference type="GO" id="GO:0045087">
    <property type="term" value="P:innate immune response"/>
    <property type="evidence" value="ECO:0007669"/>
    <property type="project" value="UniProtKB-KW"/>
</dbReference>
<protein>
    <submittedName>
        <fullName evidence="9">Uncharacterized protein</fullName>
    </submittedName>
</protein>
<dbReference type="InterPro" id="IPR011029">
    <property type="entry name" value="DEATH-like_dom_sf"/>
</dbReference>
<evidence type="ECO:0000256" key="1">
    <source>
        <dbReference type="ARBA" id="ARBA00004514"/>
    </source>
</evidence>
<evidence type="ECO:0000256" key="2">
    <source>
        <dbReference type="ARBA" id="ARBA00022490"/>
    </source>
</evidence>
<evidence type="ECO:0000256" key="3">
    <source>
        <dbReference type="ARBA" id="ARBA00022588"/>
    </source>
</evidence>
<keyword evidence="2" id="KW-0963">Cytoplasm</keyword>
<feature type="domain" description="CARD" evidence="7">
    <location>
        <begin position="355"/>
        <end position="444"/>
    </location>
</feature>
<evidence type="ECO:0000256" key="4">
    <source>
        <dbReference type="ARBA" id="ARBA00022859"/>
    </source>
</evidence>
<feature type="region of interest" description="Disordered" evidence="6">
    <location>
        <begin position="1"/>
        <end position="27"/>
    </location>
</feature>
<organism evidence="9 10">
    <name type="scientific">Coilia grayii</name>
    <name type="common">Gray's grenadier anchovy</name>
    <dbReference type="NCBI Taxonomy" id="363190"/>
    <lineage>
        <taxon>Eukaryota</taxon>
        <taxon>Metazoa</taxon>
        <taxon>Chordata</taxon>
        <taxon>Craniata</taxon>
        <taxon>Vertebrata</taxon>
        <taxon>Euteleostomi</taxon>
        <taxon>Actinopterygii</taxon>
        <taxon>Neopterygii</taxon>
        <taxon>Teleostei</taxon>
        <taxon>Clupei</taxon>
        <taxon>Clupeiformes</taxon>
        <taxon>Clupeoidei</taxon>
        <taxon>Engraulidae</taxon>
        <taxon>Coilinae</taxon>
        <taxon>Coilia</taxon>
    </lineage>
</organism>
<dbReference type="Pfam" id="PF00619">
    <property type="entry name" value="CARD"/>
    <property type="match status" value="1"/>
</dbReference>
<dbReference type="GO" id="GO:0005829">
    <property type="term" value="C:cytosol"/>
    <property type="evidence" value="ECO:0007669"/>
    <property type="project" value="UniProtKB-SubCell"/>
</dbReference>
<evidence type="ECO:0000313" key="9">
    <source>
        <dbReference type="EMBL" id="KAL2078757.1"/>
    </source>
</evidence>